<gene>
    <name evidence="2" type="ORF">QFW81_14435</name>
</gene>
<dbReference type="EMBL" id="JARXRO010000020">
    <property type="protein sequence ID" value="MDH5835111.1"/>
    <property type="molecule type" value="Genomic_DNA"/>
</dbReference>
<accession>A0ABT6JY83</accession>
<proteinExistence type="predicted"/>
<dbReference type="Proteomes" id="UP001156873">
    <property type="component" value="Unassembled WGS sequence"/>
</dbReference>
<feature type="region of interest" description="Disordered" evidence="1">
    <location>
        <begin position="29"/>
        <end position="71"/>
    </location>
</feature>
<evidence type="ECO:0000313" key="2">
    <source>
        <dbReference type="EMBL" id="MDH5835111.1"/>
    </source>
</evidence>
<sequence length="71" mass="7738">MSFLKLFAAGALGFVAYRTWQRRQLTRGNARLQDDGQRTAPHGDPVLVGERLDVAPAARTASHSSRGFGEP</sequence>
<organism evidence="2 3">
    <name type="scientific">Luteimonas kalidii</name>
    <dbReference type="NCBI Taxonomy" id="3042025"/>
    <lineage>
        <taxon>Bacteria</taxon>
        <taxon>Pseudomonadati</taxon>
        <taxon>Pseudomonadota</taxon>
        <taxon>Gammaproteobacteria</taxon>
        <taxon>Lysobacterales</taxon>
        <taxon>Lysobacteraceae</taxon>
        <taxon>Luteimonas</taxon>
    </lineage>
</organism>
<evidence type="ECO:0000256" key="1">
    <source>
        <dbReference type="SAM" id="MobiDB-lite"/>
    </source>
</evidence>
<protein>
    <submittedName>
        <fullName evidence="2">Uncharacterized protein</fullName>
    </submittedName>
</protein>
<comment type="caution">
    <text evidence="2">The sequence shown here is derived from an EMBL/GenBank/DDBJ whole genome shotgun (WGS) entry which is preliminary data.</text>
</comment>
<dbReference type="RefSeq" id="WP_280579742.1">
    <property type="nucleotide sequence ID" value="NZ_JARXRO010000020.1"/>
</dbReference>
<keyword evidence="3" id="KW-1185">Reference proteome</keyword>
<evidence type="ECO:0000313" key="3">
    <source>
        <dbReference type="Proteomes" id="UP001156873"/>
    </source>
</evidence>
<reference evidence="2 3" key="1">
    <citation type="submission" date="2023-04" db="EMBL/GenBank/DDBJ databases">
        <title>Luteimonas sp. M1R5S59.</title>
        <authorList>
            <person name="Sun J.-Q."/>
        </authorList>
    </citation>
    <scope>NUCLEOTIDE SEQUENCE [LARGE SCALE GENOMIC DNA]</scope>
    <source>
        <strain evidence="2 3">M1R5S59</strain>
    </source>
</reference>
<name>A0ABT6JY83_9GAMM</name>